<sequence>MIAGLTDETVTNQPTLKRFSRYNQSMRSRLDPQSHVCDPEPSSSHQPETSYKIGGKLKTGFLSGNWTLRSKKEHKLRPSLQNVCSTQIGKV</sequence>
<proteinExistence type="predicted"/>
<dbReference type="OrthoDB" id="5863414at2759"/>
<evidence type="ECO:0000313" key="4">
    <source>
        <dbReference type="WBParaSite" id="TCLT_0001067301-mRNA-1"/>
    </source>
</evidence>
<reference evidence="4" key="1">
    <citation type="submission" date="2017-02" db="UniProtKB">
        <authorList>
            <consortium name="WormBaseParasite"/>
        </authorList>
    </citation>
    <scope>IDENTIFICATION</scope>
</reference>
<organism evidence="4">
    <name type="scientific">Thelazia callipaeda</name>
    <name type="common">Oriental eyeworm</name>
    <name type="synonym">Parasitic nematode</name>
    <dbReference type="NCBI Taxonomy" id="103827"/>
    <lineage>
        <taxon>Eukaryota</taxon>
        <taxon>Metazoa</taxon>
        <taxon>Ecdysozoa</taxon>
        <taxon>Nematoda</taxon>
        <taxon>Chromadorea</taxon>
        <taxon>Rhabditida</taxon>
        <taxon>Spirurina</taxon>
        <taxon>Spiruromorpha</taxon>
        <taxon>Thelazioidea</taxon>
        <taxon>Thelaziidae</taxon>
        <taxon>Thelazia</taxon>
    </lineage>
</organism>
<gene>
    <name evidence="2" type="ORF">TCLT_LOCUS10657</name>
</gene>
<dbReference type="AlphaFoldDB" id="A0A0N5DBV6"/>
<dbReference type="Proteomes" id="UP000276776">
    <property type="component" value="Unassembled WGS sequence"/>
</dbReference>
<evidence type="ECO:0000313" key="2">
    <source>
        <dbReference type="EMBL" id="VDN08366.1"/>
    </source>
</evidence>
<reference evidence="2 3" key="2">
    <citation type="submission" date="2018-11" db="EMBL/GenBank/DDBJ databases">
        <authorList>
            <consortium name="Pathogen Informatics"/>
        </authorList>
    </citation>
    <scope>NUCLEOTIDE SEQUENCE [LARGE SCALE GENOMIC DNA]</scope>
</reference>
<name>A0A0N5DBV6_THECL</name>
<evidence type="ECO:0000313" key="3">
    <source>
        <dbReference type="Proteomes" id="UP000276776"/>
    </source>
</evidence>
<feature type="region of interest" description="Disordered" evidence="1">
    <location>
        <begin position="16"/>
        <end position="54"/>
    </location>
</feature>
<accession>A0A0N5DBV6</accession>
<dbReference type="WBParaSite" id="TCLT_0001067301-mRNA-1">
    <property type="protein sequence ID" value="TCLT_0001067301-mRNA-1"/>
    <property type="gene ID" value="TCLT_0001067301"/>
</dbReference>
<evidence type="ECO:0000256" key="1">
    <source>
        <dbReference type="SAM" id="MobiDB-lite"/>
    </source>
</evidence>
<protein>
    <submittedName>
        <fullName evidence="2 4">Uncharacterized protein</fullName>
    </submittedName>
</protein>
<dbReference type="OMA" id="SSHTCNI"/>
<feature type="compositionally biased region" description="Polar residues" evidence="1">
    <location>
        <begin position="16"/>
        <end position="27"/>
    </location>
</feature>
<keyword evidence="3" id="KW-1185">Reference proteome</keyword>
<dbReference type="EMBL" id="UYYF01005244">
    <property type="protein sequence ID" value="VDN08366.1"/>
    <property type="molecule type" value="Genomic_DNA"/>
</dbReference>